<reference evidence="2" key="1">
    <citation type="journal article" date="2022" name="bioRxiv">
        <title>Sequencing and chromosome-scale assembly of the giantPleurodeles waltlgenome.</title>
        <authorList>
            <person name="Brown T."/>
            <person name="Elewa A."/>
            <person name="Iarovenko S."/>
            <person name="Subramanian E."/>
            <person name="Araus A.J."/>
            <person name="Petzold A."/>
            <person name="Susuki M."/>
            <person name="Suzuki K.-i.T."/>
            <person name="Hayashi T."/>
            <person name="Toyoda A."/>
            <person name="Oliveira C."/>
            <person name="Osipova E."/>
            <person name="Leigh N.D."/>
            <person name="Simon A."/>
            <person name="Yun M.H."/>
        </authorList>
    </citation>
    <scope>NUCLEOTIDE SEQUENCE</scope>
    <source>
        <strain evidence="2">20211129_DDA</strain>
        <tissue evidence="2">Liver</tissue>
    </source>
</reference>
<feature type="region of interest" description="Disordered" evidence="1">
    <location>
        <begin position="57"/>
        <end position="87"/>
    </location>
</feature>
<name>A0AAV7KUF3_PLEWA</name>
<proteinExistence type="predicted"/>
<sequence>MERDEERRRVNVEPWELKVETRKADSVRREEEERERYVDLGEPDKAAEDWFYAEAEAPPETLQQPTAVLEGCGSGGDCMRQSRGKPQ</sequence>
<accession>A0AAV7KUF3</accession>
<keyword evidence="3" id="KW-1185">Reference proteome</keyword>
<protein>
    <submittedName>
        <fullName evidence="2">Uncharacterized protein</fullName>
    </submittedName>
</protein>
<evidence type="ECO:0000256" key="1">
    <source>
        <dbReference type="SAM" id="MobiDB-lite"/>
    </source>
</evidence>
<dbReference type="Proteomes" id="UP001066276">
    <property type="component" value="Chromosome 12"/>
</dbReference>
<organism evidence="2 3">
    <name type="scientific">Pleurodeles waltl</name>
    <name type="common">Iberian ribbed newt</name>
    <dbReference type="NCBI Taxonomy" id="8319"/>
    <lineage>
        <taxon>Eukaryota</taxon>
        <taxon>Metazoa</taxon>
        <taxon>Chordata</taxon>
        <taxon>Craniata</taxon>
        <taxon>Vertebrata</taxon>
        <taxon>Euteleostomi</taxon>
        <taxon>Amphibia</taxon>
        <taxon>Batrachia</taxon>
        <taxon>Caudata</taxon>
        <taxon>Salamandroidea</taxon>
        <taxon>Salamandridae</taxon>
        <taxon>Pleurodelinae</taxon>
        <taxon>Pleurodeles</taxon>
    </lineage>
</organism>
<comment type="caution">
    <text evidence="2">The sequence shown here is derived from an EMBL/GenBank/DDBJ whole genome shotgun (WGS) entry which is preliminary data.</text>
</comment>
<gene>
    <name evidence="2" type="ORF">NDU88_003301</name>
</gene>
<evidence type="ECO:0000313" key="2">
    <source>
        <dbReference type="EMBL" id="KAJ1083141.1"/>
    </source>
</evidence>
<dbReference type="EMBL" id="JANPWB010000016">
    <property type="protein sequence ID" value="KAJ1083141.1"/>
    <property type="molecule type" value="Genomic_DNA"/>
</dbReference>
<dbReference type="AlphaFoldDB" id="A0AAV7KUF3"/>
<evidence type="ECO:0000313" key="3">
    <source>
        <dbReference type="Proteomes" id="UP001066276"/>
    </source>
</evidence>